<protein>
    <recommendedName>
        <fullName evidence="1">Ribosomal RNA large subunit methyltransferase J</fullName>
        <ecNumber evidence="1">2.1.1.266</ecNumber>
    </recommendedName>
    <alternativeName>
        <fullName evidence="1">23S rRNA (adenine(2030)-N6)-methyltransferase</fullName>
    </alternativeName>
    <alternativeName>
        <fullName evidence="1">23S rRNA m6A2030 methyltransferase</fullName>
    </alternativeName>
</protein>
<dbReference type="RefSeq" id="WP_087206495.1">
    <property type="nucleotide sequence ID" value="NZ_CP021431.1"/>
</dbReference>
<feature type="site" description="Interaction with substrate rRNA" evidence="1">
    <location>
        <position position="4"/>
    </location>
</feature>
<feature type="binding site" evidence="1">
    <location>
        <position position="115"/>
    </location>
    <ligand>
        <name>S-adenosyl-L-methionine</name>
        <dbReference type="ChEBI" id="CHEBI:59789"/>
    </ligand>
</feature>
<comment type="subunit">
    <text evidence="1">Monomer.</text>
</comment>
<name>A0A1Y0E9L5_9RHOB</name>
<dbReference type="OrthoDB" id="9791274at2"/>
<dbReference type="PANTHER" id="PTHR37426:SF1">
    <property type="entry name" value="RIBOSOMAL RNA LARGE SUBUNIT METHYLTRANSFERASE J"/>
    <property type="match status" value="1"/>
</dbReference>
<feature type="binding site" evidence="1">
    <location>
        <position position="42"/>
    </location>
    <ligand>
        <name>S-adenosyl-L-methionine</name>
        <dbReference type="ChEBI" id="CHEBI:59789"/>
    </ligand>
</feature>
<gene>
    <name evidence="1 2" type="primary">rlmJ</name>
    <name evidence="2" type="ORF">LOKVESSMR4R_00912</name>
</gene>
<feature type="binding site" evidence="1">
    <location>
        <position position="97"/>
    </location>
    <ligand>
        <name>S-adenosyl-L-methionine</name>
        <dbReference type="ChEBI" id="CHEBI:59789"/>
    </ligand>
</feature>
<feature type="binding site" evidence="1">
    <location>
        <begin position="139"/>
        <end position="140"/>
    </location>
    <ligand>
        <name>S-adenosyl-L-methionine</name>
        <dbReference type="ChEBI" id="CHEBI:59789"/>
    </ligand>
</feature>
<dbReference type="GO" id="GO:0003723">
    <property type="term" value="F:RNA binding"/>
    <property type="evidence" value="ECO:0007669"/>
    <property type="project" value="UniProtKB-UniRule"/>
</dbReference>
<accession>A0A1Y0E9L5</accession>
<dbReference type="Pfam" id="PF04378">
    <property type="entry name" value="RsmJ"/>
    <property type="match status" value="1"/>
</dbReference>
<dbReference type="HAMAP" id="MF_00934">
    <property type="entry name" value="23SrRNA_methyltr_J"/>
    <property type="match status" value="1"/>
</dbReference>
<dbReference type="EC" id="2.1.1.266" evidence="1"/>
<comment type="function">
    <text evidence="1">Specifically methylates the adenine in position 2030 of 23S rRNA.</text>
</comment>
<dbReference type="InterPro" id="IPR029063">
    <property type="entry name" value="SAM-dependent_MTases_sf"/>
</dbReference>
<dbReference type="Proteomes" id="UP000195273">
    <property type="component" value="Chromosome"/>
</dbReference>
<organism evidence="2 3">
    <name type="scientific">Yoonia vestfoldensis</name>
    <dbReference type="NCBI Taxonomy" id="245188"/>
    <lineage>
        <taxon>Bacteria</taxon>
        <taxon>Pseudomonadati</taxon>
        <taxon>Pseudomonadota</taxon>
        <taxon>Alphaproteobacteria</taxon>
        <taxon>Rhodobacterales</taxon>
        <taxon>Paracoccaceae</taxon>
        <taxon>Yoonia</taxon>
    </lineage>
</organism>
<dbReference type="Gene3D" id="3.40.50.150">
    <property type="entry name" value="Vaccinia Virus protein VP39"/>
    <property type="match status" value="1"/>
</dbReference>
<feature type="active site" description="Proton acceptor" evidence="1">
    <location>
        <position position="160"/>
    </location>
</feature>
<evidence type="ECO:0000256" key="1">
    <source>
        <dbReference type="HAMAP-Rule" id="MF_00934"/>
    </source>
</evidence>
<dbReference type="SUPFAM" id="SSF53335">
    <property type="entry name" value="S-adenosyl-L-methionine-dependent methyltransferases"/>
    <property type="match status" value="1"/>
</dbReference>
<comment type="similarity">
    <text evidence="1">Belongs to the RlmJ family.</text>
</comment>
<dbReference type="STRING" id="1122181.GCA_000382265_00872"/>
<dbReference type="GO" id="GO:0036307">
    <property type="term" value="F:23S rRNA (adenine(2030)-N(6))-methyltransferase activity"/>
    <property type="evidence" value="ECO:0007669"/>
    <property type="project" value="UniProtKB-UniRule"/>
</dbReference>
<dbReference type="EMBL" id="CP021431">
    <property type="protein sequence ID" value="ARU00243.1"/>
    <property type="molecule type" value="Genomic_DNA"/>
</dbReference>
<keyword evidence="1" id="KW-0698">rRNA processing</keyword>
<keyword evidence="1 2" id="KW-0489">Methyltransferase</keyword>
<comment type="catalytic activity">
    <reaction evidence="1">
        <text>adenosine(2030) in 23S rRNA + S-adenosyl-L-methionine = N(6)-methyladenosine(2030) in 23S rRNA + S-adenosyl-L-homocysteine + H(+)</text>
        <dbReference type="Rhea" id="RHEA:43736"/>
        <dbReference type="Rhea" id="RHEA-COMP:10668"/>
        <dbReference type="Rhea" id="RHEA-COMP:10669"/>
        <dbReference type="ChEBI" id="CHEBI:15378"/>
        <dbReference type="ChEBI" id="CHEBI:57856"/>
        <dbReference type="ChEBI" id="CHEBI:59789"/>
        <dbReference type="ChEBI" id="CHEBI:74411"/>
        <dbReference type="ChEBI" id="CHEBI:74449"/>
        <dbReference type="EC" id="2.1.1.266"/>
    </reaction>
</comment>
<keyword evidence="1" id="KW-0949">S-adenosyl-L-methionine</keyword>
<dbReference type="GO" id="GO:0070475">
    <property type="term" value="P:rRNA base methylation"/>
    <property type="evidence" value="ECO:0007669"/>
    <property type="project" value="UniProtKB-UniRule"/>
</dbReference>
<feature type="binding site" evidence="1">
    <location>
        <position position="160"/>
    </location>
    <ligand>
        <name>S-adenosyl-L-methionine</name>
        <dbReference type="ChEBI" id="CHEBI:59789"/>
    </ligand>
</feature>
<dbReference type="PANTHER" id="PTHR37426">
    <property type="entry name" value="RIBOSOMAL RNA LARGE SUBUNIT METHYLTRANSFERASE J"/>
    <property type="match status" value="1"/>
</dbReference>
<proteinExistence type="inferred from homology"/>
<reference evidence="2 3" key="1">
    <citation type="submission" date="2017-05" db="EMBL/GenBank/DDBJ databases">
        <title>Genome Sequence of Loktanella vestfoldensis Strain SMR4r Isolated from a Culture of the Diatom Skeletonema marinoi.</title>
        <authorList>
            <person name="Topel M."/>
            <person name="Pinder M.I.M."/>
            <person name="Johansson O.N."/>
            <person name="Kourtchenko O."/>
            <person name="Godhe A."/>
            <person name="Clarke A.K."/>
        </authorList>
    </citation>
    <scope>NUCLEOTIDE SEQUENCE [LARGE SCALE GENOMIC DNA]</scope>
    <source>
        <strain evidence="2 3">SMR4r</strain>
    </source>
</reference>
<dbReference type="GO" id="GO:0005829">
    <property type="term" value="C:cytosol"/>
    <property type="evidence" value="ECO:0007669"/>
    <property type="project" value="TreeGrafter"/>
</dbReference>
<dbReference type="KEGG" id="lvs:LOKVESSMR4R_00912"/>
<keyword evidence="3" id="KW-1185">Reference proteome</keyword>
<keyword evidence="1" id="KW-0694">RNA-binding</keyword>
<keyword evidence="1 2" id="KW-0808">Transferase</keyword>
<dbReference type="InterPro" id="IPR007473">
    <property type="entry name" value="RlmJ"/>
</dbReference>
<feature type="binding site" evidence="1">
    <location>
        <position position="19"/>
    </location>
    <ligand>
        <name>S-adenosyl-L-methionine</name>
        <dbReference type="ChEBI" id="CHEBI:59789"/>
    </ligand>
</feature>
<sequence length="262" mass="28956">MLSYQHGYHAGNLADVHKHALLAWMLAYLTQKDKPLSYLETHAGRGLYDLTDAAARKTGEAAKGIAIAADWFAPDHPYATVLAAIRAKYGRDAYPGSPLVAAHMLRAVDNIHLAELHPQEYAALASNMAPYGGVLRQRDGFEMALSLCPPDPRRGLMLVDPSFEVKADYDTIPPLLAKVHRKWGVGVLVLWYPILTDGPHRPMLRTLQDTFPEGLRHEVAFAPARDGHRMVGSGLFVVNPPYGLEQEGARLSAIFRQHLLQN</sequence>
<dbReference type="AlphaFoldDB" id="A0A1Y0E9L5"/>
<evidence type="ECO:0000313" key="2">
    <source>
        <dbReference type="EMBL" id="ARU00243.1"/>
    </source>
</evidence>
<evidence type="ECO:0000313" key="3">
    <source>
        <dbReference type="Proteomes" id="UP000195273"/>
    </source>
</evidence>